<organism evidence="1 2">
    <name type="scientific">Enterococcus termitis</name>
    <dbReference type="NCBI Taxonomy" id="332950"/>
    <lineage>
        <taxon>Bacteria</taxon>
        <taxon>Bacillati</taxon>
        <taxon>Bacillota</taxon>
        <taxon>Bacilli</taxon>
        <taxon>Lactobacillales</taxon>
        <taxon>Enterococcaceae</taxon>
        <taxon>Enterococcus</taxon>
    </lineage>
</organism>
<keyword evidence="2" id="KW-1185">Reference proteome</keyword>
<dbReference type="AlphaFoldDB" id="A0A1E5GJ88"/>
<reference evidence="2" key="1">
    <citation type="submission" date="2016-09" db="EMBL/GenBank/DDBJ databases">
        <authorList>
            <person name="Gulvik C.A."/>
        </authorList>
    </citation>
    <scope>NUCLEOTIDE SEQUENCE [LARGE SCALE GENOMIC DNA]</scope>
    <source>
        <strain evidence="2">LMG 8895</strain>
    </source>
</reference>
<name>A0A1E5GJ88_9ENTE</name>
<comment type="caution">
    <text evidence="1">The sequence shown here is derived from an EMBL/GenBank/DDBJ whole genome shotgun (WGS) entry which is preliminary data.</text>
</comment>
<dbReference type="Proteomes" id="UP000095094">
    <property type="component" value="Unassembled WGS sequence"/>
</dbReference>
<evidence type="ECO:0000313" key="2">
    <source>
        <dbReference type="Proteomes" id="UP000095094"/>
    </source>
</evidence>
<dbReference type="EMBL" id="MIJY01000027">
    <property type="protein sequence ID" value="OEG12768.1"/>
    <property type="molecule type" value="Genomic_DNA"/>
</dbReference>
<gene>
    <name evidence="1" type="ORF">BCR25_19455</name>
</gene>
<proteinExistence type="predicted"/>
<evidence type="ECO:0000313" key="1">
    <source>
        <dbReference type="EMBL" id="OEG12768.1"/>
    </source>
</evidence>
<accession>A0A1E5GJ88</accession>
<sequence length="105" mass="12422">MSPAKAAERMLDLACKNPNWKNDPTGEIATEIRILRRTARMGKNLPLENISLDNFTFKDYQILRLQGYTISRIERAFVNGNDNNKYLIKEFRYWRKNHKFVSTKL</sequence>
<protein>
    <submittedName>
        <fullName evidence="1">Uncharacterized protein</fullName>
    </submittedName>
</protein>
<dbReference type="RefSeq" id="WP_069663900.1">
    <property type="nucleotide sequence ID" value="NZ_JBHUJJ010000002.1"/>
</dbReference>